<evidence type="ECO:0000313" key="2">
    <source>
        <dbReference type="Proteomes" id="UP000694381"/>
    </source>
</evidence>
<protein>
    <submittedName>
        <fullName evidence="1">Family with sequence similarity 169, member B</fullName>
    </submittedName>
</protein>
<name>A0A8C6RFB3_NANGA</name>
<dbReference type="SUPFAM" id="SSF55729">
    <property type="entry name" value="Acyl-CoA N-acyltransferases (Nat)"/>
    <property type="match status" value="1"/>
</dbReference>
<reference evidence="1" key="1">
    <citation type="submission" date="2025-08" db="UniProtKB">
        <authorList>
            <consortium name="Ensembl"/>
        </authorList>
    </citation>
    <scope>IDENTIFICATION</scope>
</reference>
<dbReference type="CDD" id="cd04301">
    <property type="entry name" value="NAT_SF"/>
    <property type="match status" value="1"/>
</dbReference>
<dbReference type="GeneTree" id="ENSGT00510000048902"/>
<gene>
    <name evidence="1" type="primary">Fam169b</name>
</gene>
<dbReference type="InterPro" id="IPR029625">
    <property type="entry name" value="FAM169"/>
</dbReference>
<dbReference type="AlphaFoldDB" id="A0A8C6RFB3"/>
<dbReference type="InterPro" id="IPR016181">
    <property type="entry name" value="Acyl_CoA_acyltransferase"/>
</dbReference>
<proteinExistence type="predicted"/>
<reference evidence="1" key="2">
    <citation type="submission" date="2025-09" db="UniProtKB">
        <authorList>
            <consortium name="Ensembl"/>
        </authorList>
    </citation>
    <scope>IDENTIFICATION</scope>
</reference>
<sequence length="330" mass="37309">LPAEVAYPVDILEDSPEGHQAAAQAYYDSLRERAPTAAEIFPLPTGEQVKLETSSLCFCTVYRDEPQHKILVLVSPQDTKTVVAVYLKESWWSTEDVLRTSDPTRKGLMKVRSFGERIVLFILNVIIFGKLERSLDDEDMFFLPHPAKEQAKILWRDGAAIGFYSTKMKGSLCGNGTNACYQLPVFDTVFVRKKCRRQGLGTAMLQDFCDTFQEEEALGVSCPISPTMYQVLRQFLLACPAHRGRLWEVEPPGAWGQRANIWLKVYLQEARLPEGSIAQPGCTGEDMSRPRQTLQDDRLVQCDHGESHKVEQWCVIPWPSSLFCDLLAFV</sequence>
<dbReference type="PANTHER" id="PTHR22442">
    <property type="match status" value="1"/>
</dbReference>
<dbReference type="PANTHER" id="PTHR22442:SF4">
    <property type="entry name" value="PROTEIN FAM169BP"/>
    <property type="match status" value="1"/>
</dbReference>
<evidence type="ECO:0000313" key="1">
    <source>
        <dbReference type="Ensembl" id="ENSNGAP00000016954.1"/>
    </source>
</evidence>
<dbReference type="Proteomes" id="UP000694381">
    <property type="component" value="Unassembled WGS sequence"/>
</dbReference>
<organism evidence="1 2">
    <name type="scientific">Nannospalax galili</name>
    <name type="common">Northern Israeli blind subterranean mole rat</name>
    <name type="synonym">Spalax galili</name>
    <dbReference type="NCBI Taxonomy" id="1026970"/>
    <lineage>
        <taxon>Eukaryota</taxon>
        <taxon>Metazoa</taxon>
        <taxon>Chordata</taxon>
        <taxon>Craniata</taxon>
        <taxon>Vertebrata</taxon>
        <taxon>Euteleostomi</taxon>
        <taxon>Mammalia</taxon>
        <taxon>Eutheria</taxon>
        <taxon>Euarchontoglires</taxon>
        <taxon>Glires</taxon>
        <taxon>Rodentia</taxon>
        <taxon>Myomorpha</taxon>
        <taxon>Muroidea</taxon>
        <taxon>Spalacidae</taxon>
        <taxon>Spalacinae</taxon>
        <taxon>Nannospalax</taxon>
    </lineage>
</organism>
<keyword evidence="2" id="KW-1185">Reference proteome</keyword>
<dbReference type="Ensembl" id="ENSNGAT00000022576.1">
    <property type="protein sequence ID" value="ENSNGAP00000016954.1"/>
    <property type="gene ID" value="ENSNGAG00000017526.1"/>
</dbReference>
<dbReference type="Gene3D" id="3.40.630.30">
    <property type="match status" value="1"/>
</dbReference>
<dbReference type="OMA" id="SWWPTED"/>
<accession>A0A8C6RFB3</accession>